<protein>
    <submittedName>
        <fullName evidence="3">Uncharacterized protein</fullName>
    </submittedName>
</protein>
<name>K8F2N6_9CHLO</name>
<dbReference type="RefSeq" id="XP_007514361.1">
    <property type="nucleotide sequence ID" value="XM_007514299.1"/>
</dbReference>
<keyword evidence="2" id="KW-0732">Signal</keyword>
<dbReference type="EMBL" id="FO082276">
    <property type="protein sequence ID" value="CCO15798.1"/>
    <property type="molecule type" value="Genomic_DNA"/>
</dbReference>
<sequence>MRCFLFALATFFASSRVNAQVAPRTTSSRAHDAEISKPKQDVLDFMPCSERKGLFRPHHERFLPVDSEILSRRHQGDDRRDGQNVAHRRPPHPVGACFTARLPENIANNCIPDVALSLDSKFIAADAFRVSDYVDIHFQLESPCDSCELAIEVNCLSGDDVAEGRFKTVFTTLWVETVTVKPTFFNHAAALAIVQAEKESNETLTEEEKLEIKKDLIQTTVTKWPCTEEKVECDENGVPTHELPEELKDKIEYAEYVAEMMEQNKTLTPFHSVPEFVRNGMSSY</sequence>
<feature type="signal peptide" evidence="2">
    <location>
        <begin position="1"/>
        <end position="19"/>
    </location>
</feature>
<evidence type="ECO:0000256" key="1">
    <source>
        <dbReference type="SAM" id="MobiDB-lite"/>
    </source>
</evidence>
<keyword evidence="4" id="KW-1185">Reference proteome</keyword>
<evidence type="ECO:0000313" key="4">
    <source>
        <dbReference type="Proteomes" id="UP000198341"/>
    </source>
</evidence>
<feature type="chain" id="PRO_5003917699" evidence="2">
    <location>
        <begin position="20"/>
        <end position="284"/>
    </location>
</feature>
<feature type="compositionally biased region" description="Basic and acidic residues" evidence="1">
    <location>
        <begin position="73"/>
        <end position="82"/>
    </location>
</feature>
<dbReference type="KEGG" id="bpg:Bathy03g03340"/>
<organism evidence="3 4">
    <name type="scientific">Bathycoccus prasinos</name>
    <dbReference type="NCBI Taxonomy" id="41875"/>
    <lineage>
        <taxon>Eukaryota</taxon>
        <taxon>Viridiplantae</taxon>
        <taxon>Chlorophyta</taxon>
        <taxon>Mamiellophyceae</taxon>
        <taxon>Mamiellales</taxon>
        <taxon>Bathycoccaceae</taxon>
        <taxon>Bathycoccus</taxon>
    </lineage>
</organism>
<accession>K8F2N6</accession>
<dbReference type="Proteomes" id="UP000198341">
    <property type="component" value="Chromosome 3"/>
</dbReference>
<reference evidence="3 4" key="1">
    <citation type="submission" date="2011-10" db="EMBL/GenBank/DDBJ databases">
        <authorList>
            <person name="Genoscope - CEA"/>
        </authorList>
    </citation>
    <scope>NUCLEOTIDE SEQUENCE [LARGE SCALE GENOMIC DNA]</scope>
    <source>
        <strain evidence="3 4">RCC 1105</strain>
    </source>
</reference>
<feature type="region of interest" description="Disordered" evidence="1">
    <location>
        <begin position="73"/>
        <end position="92"/>
    </location>
</feature>
<evidence type="ECO:0000256" key="2">
    <source>
        <dbReference type="SAM" id="SignalP"/>
    </source>
</evidence>
<proteinExistence type="predicted"/>
<dbReference type="GeneID" id="19016871"/>
<dbReference type="AlphaFoldDB" id="K8F2N6"/>
<evidence type="ECO:0000313" key="3">
    <source>
        <dbReference type="EMBL" id="CCO15798.1"/>
    </source>
</evidence>
<gene>
    <name evidence="3" type="ORF">Bathy03g03340</name>
</gene>